<feature type="compositionally biased region" description="Basic and acidic residues" evidence="1">
    <location>
        <begin position="47"/>
        <end position="56"/>
    </location>
</feature>
<dbReference type="AlphaFoldDB" id="A0AAD8LI40"/>
<proteinExistence type="predicted"/>
<organism evidence="2 3">
    <name type="scientific">Babesia gibsoni</name>
    <dbReference type="NCBI Taxonomy" id="33632"/>
    <lineage>
        <taxon>Eukaryota</taxon>
        <taxon>Sar</taxon>
        <taxon>Alveolata</taxon>
        <taxon>Apicomplexa</taxon>
        <taxon>Aconoidasida</taxon>
        <taxon>Piroplasmida</taxon>
        <taxon>Babesiidae</taxon>
        <taxon>Babesia</taxon>
    </lineage>
</organism>
<keyword evidence="3" id="KW-1185">Reference proteome</keyword>
<accession>A0AAD8LI40</accession>
<reference evidence="2" key="1">
    <citation type="submission" date="2023-08" db="EMBL/GenBank/DDBJ databases">
        <title>Draft sequence of the Babesia gibsoni genome.</title>
        <authorList>
            <person name="Yamagishi J.Y."/>
            <person name="Xuan X.X."/>
        </authorList>
    </citation>
    <scope>NUCLEOTIDE SEQUENCE</scope>
    <source>
        <strain evidence="2">Azabu</strain>
    </source>
</reference>
<evidence type="ECO:0000313" key="3">
    <source>
        <dbReference type="Proteomes" id="UP001230268"/>
    </source>
</evidence>
<dbReference type="Proteomes" id="UP001230268">
    <property type="component" value="Unassembled WGS sequence"/>
</dbReference>
<protein>
    <submittedName>
        <fullName evidence="2">Uncharacterized protein</fullName>
    </submittedName>
</protein>
<evidence type="ECO:0000313" key="2">
    <source>
        <dbReference type="EMBL" id="KAK1441793.1"/>
    </source>
</evidence>
<name>A0AAD8LI40_BABGI</name>
<sequence length="70" mass="7961">MAAQPAPMTALGPPMLEKGSEIEQEKSNFRQTIESIKQDASSSKIAKSKEERREETTAWRVVLYNDDIHR</sequence>
<dbReference type="EMBL" id="JAVEPI010000005">
    <property type="protein sequence ID" value="KAK1441793.1"/>
    <property type="molecule type" value="Genomic_DNA"/>
</dbReference>
<feature type="region of interest" description="Disordered" evidence="1">
    <location>
        <begin position="36"/>
        <end position="56"/>
    </location>
</feature>
<comment type="caution">
    <text evidence="2">The sequence shown here is derived from an EMBL/GenBank/DDBJ whole genome shotgun (WGS) entry which is preliminary data.</text>
</comment>
<evidence type="ECO:0000256" key="1">
    <source>
        <dbReference type="SAM" id="MobiDB-lite"/>
    </source>
</evidence>
<gene>
    <name evidence="2" type="ORF">BgAZ_501250</name>
</gene>